<gene>
    <name evidence="2" type="ORF">EGI31_01435</name>
</gene>
<keyword evidence="3" id="KW-1185">Reference proteome</keyword>
<dbReference type="GO" id="GO:0000156">
    <property type="term" value="F:phosphorelay response regulator activity"/>
    <property type="evidence" value="ECO:0007669"/>
    <property type="project" value="InterPro"/>
</dbReference>
<dbReference type="SMART" id="SM00850">
    <property type="entry name" value="LytTR"/>
    <property type="match status" value="1"/>
</dbReference>
<dbReference type="GO" id="GO:0003677">
    <property type="term" value="F:DNA binding"/>
    <property type="evidence" value="ECO:0007669"/>
    <property type="project" value="InterPro"/>
</dbReference>
<dbReference type="Gene3D" id="2.40.50.1020">
    <property type="entry name" value="LytTr DNA-binding domain"/>
    <property type="match status" value="1"/>
</dbReference>
<proteinExistence type="predicted"/>
<dbReference type="AlphaFoldDB" id="A0AAE3GYN3"/>
<evidence type="ECO:0000313" key="2">
    <source>
        <dbReference type="EMBL" id="MCP9761598.1"/>
    </source>
</evidence>
<dbReference type="Pfam" id="PF04397">
    <property type="entry name" value="LytTR"/>
    <property type="match status" value="1"/>
</dbReference>
<feature type="domain" description="HTH LytTR-type" evidence="1">
    <location>
        <begin position="3"/>
        <end position="100"/>
    </location>
</feature>
<name>A0AAE3GYN3_9BACT</name>
<dbReference type="PANTHER" id="PTHR37299:SF1">
    <property type="entry name" value="STAGE 0 SPORULATION PROTEIN A HOMOLOG"/>
    <property type="match status" value="1"/>
</dbReference>
<sequence>MKTKTREIVPNEIIHLVADINYTTIYFKDGTSFYSSYALGHFEKKHKLPSNFLRINRSIIINTDFLGKVKNEAGKMYAYLQNGNCFKISRRRTFLFSEFD</sequence>
<dbReference type="InterPro" id="IPR007492">
    <property type="entry name" value="LytTR_DNA-bd_dom"/>
</dbReference>
<dbReference type="PANTHER" id="PTHR37299">
    <property type="entry name" value="TRANSCRIPTIONAL REGULATOR-RELATED"/>
    <property type="match status" value="1"/>
</dbReference>
<organism evidence="2 3">
    <name type="scientific">Lacihabitans soyangensis</name>
    <dbReference type="NCBI Taxonomy" id="869394"/>
    <lineage>
        <taxon>Bacteria</taxon>
        <taxon>Pseudomonadati</taxon>
        <taxon>Bacteroidota</taxon>
        <taxon>Cytophagia</taxon>
        <taxon>Cytophagales</taxon>
        <taxon>Leadbetterellaceae</taxon>
        <taxon>Lacihabitans</taxon>
    </lineage>
</organism>
<comment type="caution">
    <text evidence="2">The sequence shown here is derived from an EMBL/GenBank/DDBJ whole genome shotgun (WGS) entry which is preliminary data.</text>
</comment>
<evidence type="ECO:0000259" key="1">
    <source>
        <dbReference type="SMART" id="SM00850"/>
    </source>
</evidence>
<dbReference type="InterPro" id="IPR046947">
    <property type="entry name" value="LytR-like"/>
</dbReference>
<reference evidence="2 3" key="1">
    <citation type="submission" date="2018-11" db="EMBL/GenBank/DDBJ databases">
        <title>Novel bacteria species description.</title>
        <authorList>
            <person name="Han J.-H."/>
        </authorList>
    </citation>
    <scope>NUCLEOTIDE SEQUENCE [LARGE SCALE GENOMIC DNA]</scope>
    <source>
        <strain evidence="2 3">KCTC23259</strain>
    </source>
</reference>
<dbReference type="Proteomes" id="UP001204144">
    <property type="component" value="Unassembled WGS sequence"/>
</dbReference>
<accession>A0AAE3GYN3</accession>
<protein>
    <submittedName>
        <fullName evidence="2">LytTR family transcriptional regulator</fullName>
    </submittedName>
</protein>
<dbReference type="EMBL" id="RJUF01000002">
    <property type="protein sequence ID" value="MCP9761598.1"/>
    <property type="molecule type" value="Genomic_DNA"/>
</dbReference>
<evidence type="ECO:0000313" key="3">
    <source>
        <dbReference type="Proteomes" id="UP001204144"/>
    </source>
</evidence>
<dbReference type="RefSeq" id="WP_255035339.1">
    <property type="nucleotide sequence ID" value="NZ_RJUF01000002.1"/>
</dbReference>